<dbReference type="InterPro" id="IPR036052">
    <property type="entry name" value="TrpB-like_PALP_sf"/>
</dbReference>
<gene>
    <name evidence="5" type="ORF">CVO96_17420</name>
</gene>
<dbReference type="PANTHER" id="PTHR42937">
    <property type="match status" value="1"/>
</dbReference>
<name>A0A2K3UT61_9DEIO</name>
<evidence type="ECO:0000256" key="3">
    <source>
        <dbReference type="SAM" id="MobiDB-lite"/>
    </source>
</evidence>
<dbReference type="EMBL" id="PPPD01000002">
    <property type="protein sequence ID" value="PNY79734.1"/>
    <property type="molecule type" value="Genomic_DNA"/>
</dbReference>
<feature type="region of interest" description="Disordered" evidence="3">
    <location>
        <begin position="1"/>
        <end position="22"/>
    </location>
</feature>
<dbReference type="AlphaFoldDB" id="A0A2K3UT61"/>
<sequence length="391" mass="40978">MPSSRPPEPEQPRRYFNPAPQTIETTTEPGLLEFHRRLPGYAPTPLVPAPGLAAALGVRQAWVKDEAQRLGLPAYKILGASWATYRELGHRFGPFRPWNALDDLARQLSVHTLGAHAPLTLVAATDGNHGRAVARMARWLGLGAHIVVPQDMVPARREAIEGEGARVEVHPGSYDDAVLAAARLADDTHIVISDTAWDGYTRVPGWVIAGYSTIFQEMDAQLAALQAPQPDLVAVQMGVGSLAAAVIQHYRAPGRQTHVVGVEPTRADCVLRSLEAGALTGVPGPHSSIMAGLNCGNTSPLAWPLLQAGLSASVAIPDARAEQAMRLLSEDGVISGESGAAGAGGLLELLSGAQAGAARQALGLTAENSVLVISTEGATDPVAYARVVPGK</sequence>
<keyword evidence="6" id="KW-1185">Reference proteome</keyword>
<dbReference type="PANTHER" id="PTHR42937:SF1">
    <property type="entry name" value="DIAMINOPROPIONATE AMMONIA-LYASE"/>
    <property type="match status" value="1"/>
</dbReference>
<dbReference type="SUPFAM" id="SSF53686">
    <property type="entry name" value="Tryptophan synthase beta subunit-like PLP-dependent enzymes"/>
    <property type="match status" value="1"/>
</dbReference>
<evidence type="ECO:0000256" key="1">
    <source>
        <dbReference type="ARBA" id="ARBA00001933"/>
    </source>
</evidence>
<proteinExistence type="predicted"/>
<keyword evidence="5" id="KW-0456">Lyase</keyword>
<evidence type="ECO:0000313" key="6">
    <source>
        <dbReference type="Proteomes" id="UP000236379"/>
    </source>
</evidence>
<evidence type="ECO:0000259" key="4">
    <source>
        <dbReference type="Pfam" id="PF00291"/>
    </source>
</evidence>
<dbReference type="NCBIfam" id="NF006058">
    <property type="entry name" value="PRK08206.1"/>
    <property type="match status" value="1"/>
</dbReference>
<evidence type="ECO:0000256" key="2">
    <source>
        <dbReference type="ARBA" id="ARBA00022898"/>
    </source>
</evidence>
<dbReference type="Gene3D" id="3.40.50.1100">
    <property type="match status" value="2"/>
</dbReference>
<dbReference type="InterPro" id="IPR001926">
    <property type="entry name" value="TrpB-like_PALP"/>
</dbReference>
<dbReference type="OrthoDB" id="34584at2"/>
<protein>
    <submittedName>
        <fullName evidence="5">Diaminopropionate ammonia-lyase</fullName>
    </submittedName>
</protein>
<dbReference type="Proteomes" id="UP000236379">
    <property type="component" value="Unassembled WGS sequence"/>
</dbReference>
<comment type="caution">
    <text evidence="5">The sequence shown here is derived from an EMBL/GenBank/DDBJ whole genome shotgun (WGS) entry which is preliminary data.</text>
</comment>
<keyword evidence="2" id="KW-0663">Pyridoxal phosphate</keyword>
<organism evidence="5 6">
    <name type="scientific">Deinococcus koreensis</name>
    <dbReference type="NCBI Taxonomy" id="2054903"/>
    <lineage>
        <taxon>Bacteria</taxon>
        <taxon>Thermotogati</taxon>
        <taxon>Deinococcota</taxon>
        <taxon>Deinococci</taxon>
        <taxon>Deinococcales</taxon>
        <taxon>Deinococcaceae</taxon>
        <taxon>Deinococcus</taxon>
    </lineage>
</organism>
<dbReference type="Pfam" id="PF00291">
    <property type="entry name" value="PALP"/>
    <property type="match status" value="1"/>
</dbReference>
<dbReference type="RefSeq" id="WP_103313718.1">
    <property type="nucleotide sequence ID" value="NZ_PPPD01000002.1"/>
</dbReference>
<reference evidence="5 6" key="1">
    <citation type="submission" date="2018-01" db="EMBL/GenBank/DDBJ databases">
        <title>Deinococcus koreensis sp. nov., a radiation-resistant bacterium isolated from river water.</title>
        <authorList>
            <person name="Choi A."/>
        </authorList>
    </citation>
    <scope>NUCLEOTIDE SEQUENCE [LARGE SCALE GENOMIC DNA]</scope>
    <source>
        <strain evidence="5 6">SJW1-2</strain>
    </source>
</reference>
<feature type="domain" description="Tryptophan synthase beta chain-like PALP" evidence="4">
    <location>
        <begin position="39"/>
        <end position="350"/>
    </location>
</feature>
<dbReference type="GO" id="GO:0016829">
    <property type="term" value="F:lyase activity"/>
    <property type="evidence" value="ECO:0007669"/>
    <property type="project" value="UniProtKB-KW"/>
</dbReference>
<comment type="cofactor">
    <cofactor evidence="1">
        <name>pyridoxal 5'-phosphate</name>
        <dbReference type="ChEBI" id="CHEBI:597326"/>
    </cofactor>
</comment>
<evidence type="ECO:0000313" key="5">
    <source>
        <dbReference type="EMBL" id="PNY79734.1"/>
    </source>
</evidence>
<accession>A0A2K3UT61</accession>